<sequence length="88" mass="9618">MDKRVKVAALGWSRSGTDIPRGVRSALNAEECLKGTLTALPTPDFGNRRSNTMVHRGWFAIPDGISRNFVSSIERSRKNIAAKCSSQA</sequence>
<name>A0ABD0KTZ8_9CAEN</name>
<dbReference type="EMBL" id="JACVVK020000123">
    <property type="protein sequence ID" value="KAK7490736.1"/>
    <property type="molecule type" value="Genomic_DNA"/>
</dbReference>
<gene>
    <name evidence="1" type="ORF">BaRGS_00017965</name>
</gene>
<comment type="caution">
    <text evidence="1">The sequence shown here is derived from an EMBL/GenBank/DDBJ whole genome shotgun (WGS) entry which is preliminary data.</text>
</comment>
<dbReference type="AlphaFoldDB" id="A0ABD0KTZ8"/>
<accession>A0ABD0KTZ8</accession>
<reference evidence="1 2" key="1">
    <citation type="journal article" date="2023" name="Sci. Data">
        <title>Genome assembly of the Korean intertidal mud-creeper Batillaria attramentaria.</title>
        <authorList>
            <person name="Patra A.K."/>
            <person name="Ho P.T."/>
            <person name="Jun S."/>
            <person name="Lee S.J."/>
            <person name="Kim Y."/>
            <person name="Won Y.J."/>
        </authorList>
    </citation>
    <scope>NUCLEOTIDE SEQUENCE [LARGE SCALE GENOMIC DNA]</scope>
    <source>
        <strain evidence="1">Wonlab-2016</strain>
    </source>
</reference>
<evidence type="ECO:0000313" key="2">
    <source>
        <dbReference type="Proteomes" id="UP001519460"/>
    </source>
</evidence>
<proteinExistence type="predicted"/>
<protein>
    <submittedName>
        <fullName evidence="1">Uncharacterized protein</fullName>
    </submittedName>
</protein>
<keyword evidence="2" id="KW-1185">Reference proteome</keyword>
<dbReference type="Proteomes" id="UP001519460">
    <property type="component" value="Unassembled WGS sequence"/>
</dbReference>
<evidence type="ECO:0000313" key="1">
    <source>
        <dbReference type="EMBL" id="KAK7490736.1"/>
    </source>
</evidence>
<organism evidence="1 2">
    <name type="scientific">Batillaria attramentaria</name>
    <dbReference type="NCBI Taxonomy" id="370345"/>
    <lineage>
        <taxon>Eukaryota</taxon>
        <taxon>Metazoa</taxon>
        <taxon>Spiralia</taxon>
        <taxon>Lophotrochozoa</taxon>
        <taxon>Mollusca</taxon>
        <taxon>Gastropoda</taxon>
        <taxon>Caenogastropoda</taxon>
        <taxon>Sorbeoconcha</taxon>
        <taxon>Cerithioidea</taxon>
        <taxon>Batillariidae</taxon>
        <taxon>Batillaria</taxon>
    </lineage>
</organism>